<feature type="region of interest" description="Disordered" evidence="8">
    <location>
        <begin position="248"/>
        <end position="307"/>
    </location>
</feature>
<dbReference type="GeneID" id="101071548"/>
<feature type="compositionally biased region" description="Polar residues" evidence="8">
    <location>
        <begin position="252"/>
        <end position="261"/>
    </location>
</feature>
<dbReference type="GeneTree" id="ENSGT00390000008414"/>
<dbReference type="InterPro" id="IPR008083">
    <property type="entry name" value="CD34"/>
</dbReference>
<evidence type="ECO:0000256" key="2">
    <source>
        <dbReference type="ARBA" id="ARBA00022692"/>
    </source>
</evidence>
<evidence type="ECO:0000256" key="1">
    <source>
        <dbReference type="ARBA" id="ARBA00004479"/>
    </source>
</evidence>
<dbReference type="GO" id="GO:0007155">
    <property type="term" value="P:cell adhesion"/>
    <property type="evidence" value="ECO:0007669"/>
    <property type="project" value="UniProtKB-KW"/>
</dbReference>
<evidence type="ECO:0000313" key="12">
    <source>
        <dbReference type="Proteomes" id="UP000005226"/>
    </source>
</evidence>
<comment type="subcellular location">
    <subcellularLocation>
        <location evidence="1">Membrane</location>
        <topology evidence="1">Single-pass type I membrane protein</topology>
    </subcellularLocation>
</comment>
<dbReference type="InParanoid" id="A0A3B5K557"/>
<dbReference type="STRING" id="31033.ENSTRUP00000050557"/>
<dbReference type="RefSeq" id="XP_011617587.1">
    <property type="nucleotide sequence ID" value="XM_011619285.2"/>
</dbReference>
<dbReference type="OrthoDB" id="8945512at2759"/>
<keyword evidence="7" id="KW-0325">Glycoprotein</keyword>
<evidence type="ECO:0000256" key="10">
    <source>
        <dbReference type="SAM" id="SignalP"/>
    </source>
</evidence>
<evidence type="ECO:0000256" key="4">
    <source>
        <dbReference type="ARBA" id="ARBA00022889"/>
    </source>
</evidence>
<dbReference type="InterPro" id="IPR013836">
    <property type="entry name" value="CD34/Podocalyxin"/>
</dbReference>
<keyword evidence="6 9" id="KW-0472">Membrane</keyword>
<keyword evidence="2 9" id="KW-0812">Transmembrane</keyword>
<dbReference type="OMA" id="ENPAGWC"/>
<evidence type="ECO:0000256" key="8">
    <source>
        <dbReference type="SAM" id="MobiDB-lite"/>
    </source>
</evidence>
<name>A0A3B5K557_TAKRU</name>
<dbReference type="PANTHER" id="PTHR16677">
    <property type="entry name" value="HEMATOPOIETIC PROGENITOR CELL ANTIGEN CD34"/>
    <property type="match status" value="1"/>
</dbReference>
<evidence type="ECO:0000256" key="9">
    <source>
        <dbReference type="SAM" id="Phobius"/>
    </source>
</evidence>
<evidence type="ECO:0000256" key="6">
    <source>
        <dbReference type="ARBA" id="ARBA00023136"/>
    </source>
</evidence>
<evidence type="ECO:0000256" key="7">
    <source>
        <dbReference type="ARBA" id="ARBA00023180"/>
    </source>
</evidence>
<reference evidence="11" key="2">
    <citation type="submission" date="2025-08" db="UniProtKB">
        <authorList>
            <consortium name="Ensembl"/>
        </authorList>
    </citation>
    <scope>IDENTIFICATION</scope>
</reference>
<organism evidence="11 12">
    <name type="scientific">Takifugu rubripes</name>
    <name type="common">Japanese pufferfish</name>
    <name type="synonym">Fugu rubripes</name>
    <dbReference type="NCBI Taxonomy" id="31033"/>
    <lineage>
        <taxon>Eukaryota</taxon>
        <taxon>Metazoa</taxon>
        <taxon>Chordata</taxon>
        <taxon>Craniata</taxon>
        <taxon>Vertebrata</taxon>
        <taxon>Euteleostomi</taxon>
        <taxon>Actinopterygii</taxon>
        <taxon>Neopterygii</taxon>
        <taxon>Teleostei</taxon>
        <taxon>Neoteleostei</taxon>
        <taxon>Acanthomorphata</taxon>
        <taxon>Eupercaria</taxon>
        <taxon>Tetraodontiformes</taxon>
        <taxon>Tetradontoidea</taxon>
        <taxon>Tetraodontidae</taxon>
        <taxon>Takifugu</taxon>
    </lineage>
</organism>
<keyword evidence="5 9" id="KW-1133">Transmembrane helix</keyword>
<feature type="compositionally biased region" description="Polar residues" evidence="8">
    <location>
        <begin position="294"/>
        <end position="307"/>
    </location>
</feature>
<dbReference type="GO" id="GO:0005886">
    <property type="term" value="C:plasma membrane"/>
    <property type="evidence" value="ECO:0007669"/>
    <property type="project" value="UniProtKB-ARBA"/>
</dbReference>
<dbReference type="Pfam" id="PF06365">
    <property type="entry name" value="CD34_antigen"/>
    <property type="match status" value="1"/>
</dbReference>
<proteinExistence type="predicted"/>
<reference evidence="11 12" key="1">
    <citation type="journal article" date="2011" name="Genome Biol. Evol.">
        <title>Integration of the genetic map and genome assembly of fugu facilitates insights into distinct features of genome evolution in teleosts and mammals.</title>
        <authorList>
            <person name="Kai W."/>
            <person name="Kikuchi K."/>
            <person name="Tohari S."/>
            <person name="Chew A.K."/>
            <person name="Tay A."/>
            <person name="Fujiwara A."/>
            <person name="Hosoya S."/>
            <person name="Suetake H."/>
            <person name="Naruse K."/>
            <person name="Brenner S."/>
            <person name="Suzuki Y."/>
            <person name="Venkatesh B."/>
        </authorList>
    </citation>
    <scope>NUCLEOTIDE SEQUENCE [LARGE SCALE GENOMIC DNA]</scope>
</reference>
<protein>
    <submittedName>
        <fullName evidence="11">Uncharacterized LOC101071548</fullName>
    </submittedName>
</protein>
<accession>A0A3B5K557</accession>
<evidence type="ECO:0000256" key="3">
    <source>
        <dbReference type="ARBA" id="ARBA00022729"/>
    </source>
</evidence>
<keyword evidence="12" id="KW-1185">Reference proteome</keyword>
<sequence length="307" mass="32569">MAAPMWRMNGVWKRMAGVVLLCTLLLCNDVMCQDDAEANITDAPATAGSVPTDAPTMAMSLDVTTAPAAGSTVAIDRTLVGSTEVSLVASKIPNVDASGMTAAPSVEETVPATAETNSFSVSCVEPDEVTNTRHILVEVTTADCEETKRIIEDHPFVWCKERSCDLKLYQNGKNLHAGSEEVEVVTLKKAFYDGPLKDKLTRSGSSSDSSVFVGVLVSGLLAAVALTVGYCKCQRRSEPKGVRLAEEPYQVDQENQGNTLVSVAPLNPPPETPEKPSVNGESPEAVKTEPTPPTNGHSTTNTADTEM</sequence>
<keyword evidence="3 10" id="KW-0732">Signal</keyword>
<dbReference type="PANTHER" id="PTHR16677:SF1">
    <property type="entry name" value="HEMATOPOIETIC PROGENITOR CELL ANTIGEN CD34"/>
    <property type="match status" value="1"/>
</dbReference>
<gene>
    <name evidence="11" type="primary">cd34</name>
</gene>
<dbReference type="KEGG" id="tru:101071548"/>
<feature type="signal peptide" evidence="10">
    <location>
        <begin position="1"/>
        <end position="32"/>
    </location>
</feature>
<reference evidence="11" key="3">
    <citation type="submission" date="2025-09" db="UniProtKB">
        <authorList>
            <consortium name="Ensembl"/>
        </authorList>
    </citation>
    <scope>IDENTIFICATION</scope>
</reference>
<feature type="transmembrane region" description="Helical" evidence="9">
    <location>
        <begin position="211"/>
        <end position="231"/>
    </location>
</feature>
<dbReference type="Proteomes" id="UP000005226">
    <property type="component" value="Chromosome 3"/>
</dbReference>
<dbReference type="Ensembl" id="ENSTRUT00000051781.2">
    <property type="protein sequence ID" value="ENSTRUP00000050557.2"/>
    <property type="gene ID" value="ENSTRUG00000020106.2"/>
</dbReference>
<dbReference type="CTD" id="947"/>
<evidence type="ECO:0000256" key="5">
    <source>
        <dbReference type="ARBA" id="ARBA00022989"/>
    </source>
</evidence>
<feature type="chain" id="PRO_5025424397" evidence="10">
    <location>
        <begin position="33"/>
        <end position="307"/>
    </location>
</feature>
<evidence type="ECO:0000313" key="11">
    <source>
        <dbReference type="Ensembl" id="ENSTRUP00000050557.2"/>
    </source>
</evidence>
<keyword evidence="4" id="KW-0130">Cell adhesion</keyword>
<dbReference type="AlphaFoldDB" id="A0A3B5K557"/>